<dbReference type="Proteomes" id="UP000179258">
    <property type="component" value="Unassembled WGS sequence"/>
</dbReference>
<keyword evidence="1" id="KW-0472">Membrane</keyword>
<sequence length="308" mass="35772">MYTPRNRRYSKPTVWTNIGKVKNLPKISVIIPTRNSGWILSVCLKGILSVDYPRSKVEIIIIDNESSDNTIKFSKKYGAKTYILPGKPPLVCQQRNLGAKKATGEYLLFLDHDMEISKGLLSDFAKRVEKEGTKYDAWYIPEKIITGSKLLTALRNFERPFYNATSIDAVRIIRKSKFFGTEKQYDPQLSGGPADWDLDIQLRQIGCQFDSISEPLYHHEERMNLFVYILKKGNWIEGIETYKQKWTKKYKGKFKPVIDEQFGLKYRIFTVFFEKGKWKKLLGRPDLYLGVLCIKLAMLLLATIKFKK</sequence>
<name>A0A1G2R8S9_9BACT</name>
<protein>
    <recommendedName>
        <fullName evidence="2">Glycosyltransferase 2-like domain-containing protein</fullName>
    </recommendedName>
</protein>
<keyword evidence="1" id="KW-1133">Transmembrane helix</keyword>
<reference evidence="3 4" key="1">
    <citation type="journal article" date="2016" name="Nat. Commun.">
        <title>Thousands of microbial genomes shed light on interconnected biogeochemical processes in an aquifer system.</title>
        <authorList>
            <person name="Anantharaman K."/>
            <person name="Brown C.T."/>
            <person name="Hug L.A."/>
            <person name="Sharon I."/>
            <person name="Castelle C.J."/>
            <person name="Probst A.J."/>
            <person name="Thomas B.C."/>
            <person name="Singh A."/>
            <person name="Wilkins M.J."/>
            <person name="Karaoz U."/>
            <person name="Brodie E.L."/>
            <person name="Williams K.H."/>
            <person name="Hubbard S.S."/>
            <person name="Banfield J.F."/>
        </authorList>
    </citation>
    <scope>NUCLEOTIDE SEQUENCE [LARGE SCALE GENOMIC DNA]</scope>
</reference>
<organism evidence="3 4">
    <name type="scientific">Candidatus Wildermuthbacteria bacterium RIFCSPHIGHO2_02_FULL_47_17</name>
    <dbReference type="NCBI Taxonomy" id="1802452"/>
    <lineage>
        <taxon>Bacteria</taxon>
        <taxon>Candidatus Wildermuthiibacteriota</taxon>
    </lineage>
</organism>
<dbReference type="EMBL" id="MHTX01000008">
    <property type="protein sequence ID" value="OHA68769.1"/>
    <property type="molecule type" value="Genomic_DNA"/>
</dbReference>
<feature type="domain" description="Glycosyltransferase 2-like" evidence="2">
    <location>
        <begin position="28"/>
        <end position="133"/>
    </location>
</feature>
<dbReference type="SUPFAM" id="SSF53448">
    <property type="entry name" value="Nucleotide-diphospho-sugar transferases"/>
    <property type="match status" value="1"/>
</dbReference>
<dbReference type="InterPro" id="IPR029044">
    <property type="entry name" value="Nucleotide-diphossugar_trans"/>
</dbReference>
<dbReference type="AlphaFoldDB" id="A0A1G2R8S9"/>
<keyword evidence="1" id="KW-0812">Transmembrane</keyword>
<evidence type="ECO:0000256" key="1">
    <source>
        <dbReference type="SAM" id="Phobius"/>
    </source>
</evidence>
<evidence type="ECO:0000259" key="2">
    <source>
        <dbReference type="Pfam" id="PF00535"/>
    </source>
</evidence>
<dbReference type="InterPro" id="IPR001173">
    <property type="entry name" value="Glyco_trans_2-like"/>
</dbReference>
<proteinExistence type="predicted"/>
<feature type="transmembrane region" description="Helical" evidence="1">
    <location>
        <begin position="287"/>
        <end position="306"/>
    </location>
</feature>
<accession>A0A1G2R8S9</accession>
<evidence type="ECO:0000313" key="4">
    <source>
        <dbReference type="Proteomes" id="UP000179258"/>
    </source>
</evidence>
<comment type="caution">
    <text evidence="3">The sequence shown here is derived from an EMBL/GenBank/DDBJ whole genome shotgun (WGS) entry which is preliminary data.</text>
</comment>
<evidence type="ECO:0000313" key="3">
    <source>
        <dbReference type="EMBL" id="OHA68769.1"/>
    </source>
</evidence>
<dbReference type="PANTHER" id="PTHR43630">
    <property type="entry name" value="POLY-BETA-1,6-N-ACETYL-D-GLUCOSAMINE SYNTHASE"/>
    <property type="match status" value="1"/>
</dbReference>
<dbReference type="CDD" id="cd00761">
    <property type="entry name" value="Glyco_tranf_GTA_type"/>
    <property type="match status" value="1"/>
</dbReference>
<dbReference type="Pfam" id="PF00535">
    <property type="entry name" value="Glycos_transf_2"/>
    <property type="match status" value="1"/>
</dbReference>
<gene>
    <name evidence="3" type="ORF">A3D59_01140</name>
</gene>
<dbReference type="PANTHER" id="PTHR43630:SF2">
    <property type="entry name" value="GLYCOSYLTRANSFERASE"/>
    <property type="match status" value="1"/>
</dbReference>
<dbReference type="Gene3D" id="3.90.550.10">
    <property type="entry name" value="Spore Coat Polysaccharide Biosynthesis Protein SpsA, Chain A"/>
    <property type="match status" value="1"/>
</dbReference>